<feature type="domain" description="Methyltransferase" evidence="1">
    <location>
        <begin position="56"/>
        <end position="146"/>
    </location>
</feature>
<sequence>MRSTDPAEYEIDRINRRTYGDSRVVKEYGSVTGWLDPGERACFDYARAVGAHGPLLDIGVGGGRTVPMMRAFSSAYVGIDYTPALLRRAQENHPGVDLREMDARRLDFADGTFGLVSFSYNGIDSVGDTGRSQILREVHRVLEPGGLFCFSSLNHEGRSDRRLLRLPSSAEVLQPNLLLRWVRETLVSLRNMQQSRSLVRETEKTSLRPIAAHFCGLIGRYTSLSEQIGELEQHGFVVEACFDNVTGSPALGRVELEDVDCLHYVARKTA</sequence>
<dbReference type="Pfam" id="PF13649">
    <property type="entry name" value="Methyltransf_25"/>
    <property type="match status" value="1"/>
</dbReference>
<dbReference type="Proteomes" id="UP000197065">
    <property type="component" value="Unassembled WGS sequence"/>
</dbReference>
<dbReference type="GO" id="GO:0032259">
    <property type="term" value="P:methylation"/>
    <property type="evidence" value="ECO:0007669"/>
    <property type="project" value="UniProtKB-KW"/>
</dbReference>
<dbReference type="SUPFAM" id="SSF53335">
    <property type="entry name" value="S-adenosyl-L-methionine-dependent methyltransferases"/>
    <property type="match status" value="1"/>
</dbReference>
<dbReference type="PANTHER" id="PTHR43591">
    <property type="entry name" value="METHYLTRANSFERASE"/>
    <property type="match status" value="1"/>
</dbReference>
<dbReference type="InterPro" id="IPR029063">
    <property type="entry name" value="SAM-dependent_MTases_sf"/>
</dbReference>
<reference evidence="2 3" key="1">
    <citation type="submission" date="2017-06" db="EMBL/GenBank/DDBJ databases">
        <authorList>
            <person name="Kim H.J."/>
            <person name="Triplett B.A."/>
        </authorList>
    </citation>
    <scope>NUCLEOTIDE SEQUENCE [LARGE SCALE GENOMIC DNA]</scope>
    <source>
        <strain evidence="2 3">B29T1</strain>
    </source>
</reference>
<keyword evidence="3" id="KW-1185">Reference proteome</keyword>
<dbReference type="InterPro" id="IPR041698">
    <property type="entry name" value="Methyltransf_25"/>
</dbReference>
<name>A0A212RWL9_9PROT</name>
<evidence type="ECO:0000259" key="1">
    <source>
        <dbReference type="Pfam" id="PF13649"/>
    </source>
</evidence>
<keyword evidence="2" id="KW-0808">Transferase</keyword>
<dbReference type="GO" id="GO:0008168">
    <property type="term" value="F:methyltransferase activity"/>
    <property type="evidence" value="ECO:0007669"/>
    <property type="project" value="UniProtKB-KW"/>
</dbReference>
<proteinExistence type="predicted"/>
<dbReference type="EMBL" id="FYEH01000016">
    <property type="protein sequence ID" value="SNB77157.1"/>
    <property type="molecule type" value="Genomic_DNA"/>
</dbReference>
<evidence type="ECO:0000313" key="2">
    <source>
        <dbReference type="EMBL" id="SNB77157.1"/>
    </source>
</evidence>
<dbReference type="AlphaFoldDB" id="A0A212RWL9"/>
<accession>A0A212RWL9</accession>
<dbReference type="CDD" id="cd02440">
    <property type="entry name" value="AdoMet_MTases"/>
    <property type="match status" value="1"/>
</dbReference>
<dbReference type="OrthoDB" id="1853779at2"/>
<organism evidence="2 3">
    <name type="scientific">Arboricoccus pini</name>
    <dbReference type="NCBI Taxonomy" id="1963835"/>
    <lineage>
        <taxon>Bacteria</taxon>
        <taxon>Pseudomonadati</taxon>
        <taxon>Pseudomonadota</taxon>
        <taxon>Alphaproteobacteria</taxon>
        <taxon>Geminicoccales</taxon>
        <taxon>Geminicoccaceae</taxon>
        <taxon>Arboricoccus</taxon>
    </lineage>
</organism>
<keyword evidence="2" id="KW-0489">Methyltransferase</keyword>
<protein>
    <submittedName>
        <fullName evidence="2">Methyltransferase domain-containing protein</fullName>
    </submittedName>
</protein>
<evidence type="ECO:0000313" key="3">
    <source>
        <dbReference type="Proteomes" id="UP000197065"/>
    </source>
</evidence>
<gene>
    <name evidence="2" type="ORF">SAMN07250955_11633</name>
</gene>
<dbReference type="Gene3D" id="3.40.50.150">
    <property type="entry name" value="Vaccinia Virus protein VP39"/>
    <property type="match status" value="1"/>
</dbReference>
<dbReference type="RefSeq" id="WP_088562702.1">
    <property type="nucleotide sequence ID" value="NZ_FYEH01000016.1"/>
</dbReference>